<protein>
    <submittedName>
        <fullName evidence="2">Uncharacterized protein</fullName>
    </submittedName>
</protein>
<dbReference type="EMBL" id="JASSZA010000011">
    <property type="protein sequence ID" value="KAK2097492.1"/>
    <property type="molecule type" value="Genomic_DNA"/>
</dbReference>
<comment type="caution">
    <text evidence="2">The sequence shown here is derived from an EMBL/GenBank/DDBJ whole genome shotgun (WGS) entry which is preliminary data.</text>
</comment>
<reference evidence="2 3" key="1">
    <citation type="submission" date="2023-05" db="EMBL/GenBank/DDBJ databases">
        <title>B98-5 Cell Line De Novo Hybrid Assembly: An Optical Mapping Approach.</title>
        <authorList>
            <person name="Kananen K."/>
            <person name="Auerbach J.A."/>
            <person name="Kautto E."/>
            <person name="Blachly J.S."/>
        </authorList>
    </citation>
    <scope>NUCLEOTIDE SEQUENCE [LARGE SCALE GENOMIC DNA]</scope>
    <source>
        <strain evidence="2">B95-8</strain>
        <tissue evidence="2">Cell line</tissue>
    </source>
</reference>
<proteinExistence type="predicted"/>
<evidence type="ECO:0000313" key="2">
    <source>
        <dbReference type="EMBL" id="KAK2097492.1"/>
    </source>
</evidence>
<keyword evidence="3" id="KW-1185">Reference proteome</keyword>
<evidence type="ECO:0000256" key="1">
    <source>
        <dbReference type="SAM" id="MobiDB-lite"/>
    </source>
</evidence>
<feature type="region of interest" description="Disordered" evidence="1">
    <location>
        <begin position="1"/>
        <end position="99"/>
    </location>
</feature>
<organism evidence="2 3">
    <name type="scientific">Saguinus oedipus</name>
    <name type="common">Cotton-top tamarin</name>
    <name type="synonym">Oedipomidas oedipus</name>
    <dbReference type="NCBI Taxonomy" id="9490"/>
    <lineage>
        <taxon>Eukaryota</taxon>
        <taxon>Metazoa</taxon>
        <taxon>Chordata</taxon>
        <taxon>Craniata</taxon>
        <taxon>Vertebrata</taxon>
        <taxon>Euteleostomi</taxon>
        <taxon>Mammalia</taxon>
        <taxon>Eutheria</taxon>
        <taxon>Euarchontoglires</taxon>
        <taxon>Primates</taxon>
        <taxon>Haplorrhini</taxon>
        <taxon>Platyrrhini</taxon>
        <taxon>Cebidae</taxon>
        <taxon>Callitrichinae</taxon>
        <taxon>Saguinus</taxon>
    </lineage>
</organism>
<sequence>MNDSPLLSTRCTLQQQETQRECERRRMGERAQSLADETTAALHQRKKPPTPSPVPPSAGAMTPPPHSLPGPPRPRMMQAPHMGGPPMMPAMGPPPPGIIPVGPAPGMRLPIEGHLSIMLGHPMMIPPVHPMMVPIQPRMTRQDR</sequence>
<evidence type="ECO:0000313" key="3">
    <source>
        <dbReference type="Proteomes" id="UP001266305"/>
    </source>
</evidence>
<dbReference type="Proteomes" id="UP001266305">
    <property type="component" value="Unassembled WGS sequence"/>
</dbReference>
<name>A0ABQ9UMJ9_SAGOE</name>
<gene>
    <name evidence="2" type="ORF">P7K49_022943</name>
</gene>
<feature type="compositionally biased region" description="Pro residues" evidence="1">
    <location>
        <begin position="49"/>
        <end position="74"/>
    </location>
</feature>
<feature type="compositionally biased region" description="Low complexity" evidence="1">
    <location>
        <begin position="76"/>
        <end position="85"/>
    </location>
</feature>
<feature type="compositionally biased region" description="Basic and acidic residues" evidence="1">
    <location>
        <begin position="18"/>
        <end position="29"/>
    </location>
</feature>
<accession>A0ABQ9UMJ9</accession>
<feature type="compositionally biased region" description="Pro residues" evidence="1">
    <location>
        <begin position="86"/>
        <end position="98"/>
    </location>
</feature>